<reference evidence="1 2" key="1">
    <citation type="submission" date="2018-07" db="EMBL/GenBank/DDBJ databases">
        <title>Complete genome sequence of Flavobacterium psychrolimnae LMG 22018.</title>
        <authorList>
            <person name="Kim D.-U."/>
        </authorList>
    </citation>
    <scope>NUCLEOTIDE SEQUENCE [LARGE SCALE GENOMIC DNA]</scope>
    <source>
        <strain evidence="1 2">LMG 22018</strain>
    </source>
</reference>
<name>A0A366B665_9FLAO</name>
<evidence type="ECO:0000313" key="2">
    <source>
        <dbReference type="Proteomes" id="UP000253676"/>
    </source>
</evidence>
<sequence length="61" mass="7154">MPSKRTLIFIALLFLISFSTIFFIKGSNDHKECDIVIKKELDTNGNETRKEEHVCKEKYSF</sequence>
<dbReference type="AlphaFoldDB" id="A0A366B665"/>
<dbReference type="Proteomes" id="UP000253676">
    <property type="component" value="Unassembled WGS sequence"/>
</dbReference>
<comment type="caution">
    <text evidence="1">The sequence shown here is derived from an EMBL/GenBank/DDBJ whole genome shotgun (WGS) entry which is preliminary data.</text>
</comment>
<organism evidence="1 2">
    <name type="scientific">Flavobacterium psychrolimnae</name>
    <dbReference type="NCBI Taxonomy" id="249351"/>
    <lineage>
        <taxon>Bacteria</taxon>
        <taxon>Pseudomonadati</taxon>
        <taxon>Bacteroidota</taxon>
        <taxon>Flavobacteriia</taxon>
        <taxon>Flavobacteriales</taxon>
        <taxon>Flavobacteriaceae</taxon>
        <taxon>Flavobacterium</taxon>
    </lineage>
</organism>
<evidence type="ECO:0000313" key="1">
    <source>
        <dbReference type="EMBL" id="RBN51714.1"/>
    </source>
</evidence>
<proteinExistence type="predicted"/>
<protein>
    <submittedName>
        <fullName evidence="1">Uncharacterized protein</fullName>
    </submittedName>
</protein>
<gene>
    <name evidence="1" type="ORF">DR980_00675</name>
</gene>
<accession>A0A366B665</accession>
<keyword evidence="2" id="KW-1185">Reference proteome</keyword>
<dbReference type="EMBL" id="QNUX01000001">
    <property type="protein sequence ID" value="RBN51714.1"/>
    <property type="molecule type" value="Genomic_DNA"/>
</dbReference>